<evidence type="ECO:0000259" key="12">
    <source>
        <dbReference type="Pfam" id="PF17900"/>
    </source>
</evidence>
<comment type="cofactor">
    <cofactor evidence="8 10">
        <name>Zn(2+)</name>
        <dbReference type="ChEBI" id="CHEBI:29105"/>
    </cofactor>
    <text evidence="8 10">Binds 1 zinc ion per subunit.</text>
</comment>
<evidence type="ECO:0000256" key="5">
    <source>
        <dbReference type="ARBA" id="ARBA00022833"/>
    </source>
</evidence>
<dbReference type="Pfam" id="PF01433">
    <property type="entry name" value="Peptidase_M1"/>
    <property type="match status" value="1"/>
</dbReference>
<keyword evidence="10" id="KW-0031">Aminopeptidase</keyword>
<evidence type="ECO:0000256" key="10">
    <source>
        <dbReference type="RuleBase" id="RU364040"/>
    </source>
</evidence>
<dbReference type="AlphaFoldDB" id="E4YN58"/>
<dbReference type="InterPro" id="IPR001930">
    <property type="entry name" value="Peptidase_M1"/>
</dbReference>
<dbReference type="InterPro" id="IPR014782">
    <property type="entry name" value="Peptidase_M1_dom"/>
</dbReference>
<dbReference type="InterPro" id="IPR034016">
    <property type="entry name" value="M1_APN-typ"/>
</dbReference>
<dbReference type="GO" id="GO:0005615">
    <property type="term" value="C:extracellular space"/>
    <property type="evidence" value="ECO:0007669"/>
    <property type="project" value="TreeGrafter"/>
</dbReference>
<feature type="site" description="Transition state stabilizer" evidence="9">
    <location>
        <position position="311"/>
    </location>
</feature>
<dbReference type="GO" id="GO:0005737">
    <property type="term" value="C:cytoplasm"/>
    <property type="evidence" value="ECO:0007669"/>
    <property type="project" value="TreeGrafter"/>
</dbReference>
<dbReference type="Pfam" id="PF17900">
    <property type="entry name" value="Peptidase_M1_N"/>
    <property type="match status" value="1"/>
</dbReference>
<evidence type="ECO:0000256" key="3">
    <source>
        <dbReference type="ARBA" id="ARBA00022723"/>
    </source>
</evidence>
<feature type="binding site" evidence="8">
    <location>
        <position position="242"/>
    </location>
    <ligand>
        <name>Zn(2+)</name>
        <dbReference type="ChEBI" id="CHEBI:29105"/>
        <note>catalytic</note>
    </ligand>
</feature>
<dbReference type="GO" id="GO:0042277">
    <property type="term" value="F:peptide binding"/>
    <property type="evidence" value="ECO:0007669"/>
    <property type="project" value="TreeGrafter"/>
</dbReference>
<dbReference type="PANTHER" id="PTHR11533">
    <property type="entry name" value="PROTEASE M1 ZINC METALLOPROTEASE"/>
    <property type="match status" value="1"/>
</dbReference>
<dbReference type="Gene3D" id="2.60.40.1730">
    <property type="entry name" value="tricorn interacting facor f3 domain"/>
    <property type="match status" value="1"/>
</dbReference>
<keyword evidence="4 10" id="KW-0378">Hydrolase</keyword>
<proteinExistence type="inferred from homology"/>
<dbReference type="Gene3D" id="1.10.390.10">
    <property type="entry name" value="Neutral Protease Domain 2"/>
    <property type="match status" value="1"/>
</dbReference>
<evidence type="ECO:0000256" key="4">
    <source>
        <dbReference type="ARBA" id="ARBA00022801"/>
    </source>
</evidence>
<organism evidence="13">
    <name type="scientific">Oikopleura dioica</name>
    <name type="common">Tunicate</name>
    <dbReference type="NCBI Taxonomy" id="34765"/>
    <lineage>
        <taxon>Eukaryota</taxon>
        <taxon>Metazoa</taxon>
        <taxon>Chordata</taxon>
        <taxon>Tunicata</taxon>
        <taxon>Appendicularia</taxon>
        <taxon>Copelata</taxon>
        <taxon>Oikopleuridae</taxon>
        <taxon>Oikopleura</taxon>
    </lineage>
</organism>
<evidence type="ECO:0000259" key="11">
    <source>
        <dbReference type="Pfam" id="PF01433"/>
    </source>
</evidence>
<evidence type="ECO:0000256" key="6">
    <source>
        <dbReference type="ARBA" id="ARBA00023049"/>
    </source>
</evidence>
<name>E4YN58_OIKDI</name>
<dbReference type="CDD" id="cd09601">
    <property type="entry name" value="M1_APN-Q_like"/>
    <property type="match status" value="1"/>
</dbReference>
<dbReference type="EC" id="3.4.11.-" evidence="10"/>
<evidence type="ECO:0000313" key="13">
    <source>
        <dbReference type="EMBL" id="CBY36912.1"/>
    </source>
</evidence>
<dbReference type="PANTHER" id="PTHR11533:SF299">
    <property type="entry name" value="AMINOPEPTIDASE"/>
    <property type="match status" value="1"/>
</dbReference>
<dbReference type="InterPro" id="IPR050344">
    <property type="entry name" value="Peptidase_M1_aminopeptidases"/>
</dbReference>
<keyword evidence="3 8" id="KW-0479">Metal-binding</keyword>
<dbReference type="InterPro" id="IPR042097">
    <property type="entry name" value="Aminopeptidase_N-like_N_sf"/>
</dbReference>
<gene>
    <name evidence="13" type="ORF">GSOID_T00029963001</name>
</gene>
<feature type="domain" description="Aminopeptidase N-like N-terminal" evidence="12">
    <location>
        <begin position="2"/>
        <end position="100"/>
    </location>
</feature>
<evidence type="ECO:0000256" key="7">
    <source>
        <dbReference type="PIRSR" id="PIRSR634016-1"/>
    </source>
</evidence>
<dbReference type="InterPro" id="IPR027268">
    <property type="entry name" value="Peptidase_M4/M1_CTD_sf"/>
</dbReference>
<dbReference type="GO" id="GO:0043171">
    <property type="term" value="P:peptide catabolic process"/>
    <property type="evidence" value="ECO:0007669"/>
    <property type="project" value="TreeGrafter"/>
</dbReference>
<dbReference type="Proteomes" id="UP000011014">
    <property type="component" value="Unassembled WGS sequence"/>
</dbReference>
<keyword evidence="5 8" id="KW-0862">Zinc</keyword>
<dbReference type="GO" id="GO:0070006">
    <property type="term" value="F:metalloaminopeptidase activity"/>
    <property type="evidence" value="ECO:0007669"/>
    <property type="project" value="TreeGrafter"/>
</dbReference>
<dbReference type="Gene3D" id="2.60.40.1910">
    <property type="match status" value="1"/>
</dbReference>
<evidence type="ECO:0000256" key="2">
    <source>
        <dbReference type="ARBA" id="ARBA00022670"/>
    </source>
</evidence>
<sequence>MVHYENEVPTGTKGLYLSHYTNPDGVKRYLLTTQFESTGARMAFPCFDEPDLKAIFNFEISYRYSEYTAIFNMDPIGPPNQVGDRYTVKYQPTMKISTYILAMLISDFNTDSSGVSADGVKVRILGRKEWENETNWALEETLSVVDGLSEKFGYKYCNAFPEPSGADGNCKSDQVSVPQFGAGAMENWGLITYREYYMHIDQARDPFRRKYYSTSIIGHELIHQWFGNLVTCPWWDEIYINEAFGSIGGYLESMNNVQYEWEDEYLTTQGYSGFTYDGRNTSRPMVNNANNGLLKVETPNEISRQFDSIAYNKAGSVMMMIREVIGEDLWQAGLRKYLKDNQYTSPTWREQLQAWDDVVPDFETNTDYGENDAYKPASLTEAFTPYFLQMGYPLLEISKYGNSGGQYTIKHSRFMSNNGELSQPESDYGYEWNVPLIFTDKLDKRYIKWIKTSCEGADTIIALAEDAVIDPNAKTWHRIKFSDDIISDYASNNRVKKRQAAKTVQDVYQMAISPRYKATVTYADAMKATKLLANFPAEKQNWIVYREMTDFNTFASRLVAATMDFGAGTGEAEFAEAFRSYMFGLVNNNAVHDSNNYQTTPDRCYPDEDGVGLPRDESKARMAPYVTQTQLYYASTDQSFFEQAKRLSDKLVDNSLPFLQQSADTRPDTFIGAVIKEEAALTDPINAANTPVINHFVNKLQLNNTDFKCSSTQLSYPLYSTEKNLNCELHRYWNALLSIRTQEGYYKLYDKLPVELQPVYTVEAAANKYLFRFIVNSFATIKEPIDVKNYLQTPRRLNSLVSNSCSYMTLQSDLDLQMAWKDELLDWTDESNVNIRETRDNCVSNILARSANFKNDYASVRNWLCADLNAAQPGSCDWSKDTIVFA</sequence>
<feature type="binding site" evidence="8">
    <location>
        <position position="219"/>
    </location>
    <ligand>
        <name>Zn(2+)</name>
        <dbReference type="ChEBI" id="CHEBI:29105"/>
        <note>catalytic</note>
    </ligand>
</feature>
<comment type="similarity">
    <text evidence="1 10">Belongs to the peptidase M1 family.</text>
</comment>
<dbReference type="InterPro" id="IPR045357">
    <property type="entry name" value="Aminopeptidase_N-like_N"/>
</dbReference>
<dbReference type="PRINTS" id="PR00756">
    <property type="entry name" value="ALADIPTASE"/>
</dbReference>
<dbReference type="SUPFAM" id="SSF63737">
    <property type="entry name" value="Leukotriene A4 hydrolase N-terminal domain"/>
    <property type="match status" value="1"/>
</dbReference>
<feature type="active site" description="Proton acceptor" evidence="7">
    <location>
        <position position="220"/>
    </location>
</feature>
<evidence type="ECO:0000256" key="8">
    <source>
        <dbReference type="PIRSR" id="PIRSR634016-3"/>
    </source>
</evidence>
<protein>
    <recommendedName>
        <fullName evidence="10">Aminopeptidase</fullName>
        <ecNumber evidence="10">3.4.11.-</ecNumber>
    </recommendedName>
</protein>
<dbReference type="EMBL" id="FN654867">
    <property type="protein sequence ID" value="CBY36912.1"/>
    <property type="molecule type" value="Genomic_DNA"/>
</dbReference>
<dbReference type="GO" id="GO:0006508">
    <property type="term" value="P:proteolysis"/>
    <property type="evidence" value="ECO:0007669"/>
    <property type="project" value="UniProtKB-KW"/>
</dbReference>
<feature type="domain" description="Peptidase M1 membrane alanine aminopeptidase" evidence="11">
    <location>
        <begin position="136"/>
        <end position="349"/>
    </location>
</feature>
<feature type="binding site" evidence="8">
    <location>
        <position position="223"/>
    </location>
    <ligand>
        <name>Zn(2+)</name>
        <dbReference type="ChEBI" id="CHEBI:29105"/>
        <note>catalytic</note>
    </ligand>
</feature>
<accession>E4YN58</accession>
<dbReference type="SUPFAM" id="SSF55486">
    <property type="entry name" value="Metalloproteases ('zincins'), catalytic domain"/>
    <property type="match status" value="1"/>
</dbReference>
<keyword evidence="2 10" id="KW-0645">Protease</keyword>
<keyword evidence="6 10" id="KW-0482">Metalloprotease</keyword>
<dbReference type="GO" id="GO:0008270">
    <property type="term" value="F:zinc ion binding"/>
    <property type="evidence" value="ECO:0007669"/>
    <property type="project" value="UniProtKB-UniRule"/>
</dbReference>
<reference evidence="13" key="1">
    <citation type="journal article" date="2010" name="Science">
        <title>Plasticity of animal genome architecture unmasked by rapid evolution of a pelagic tunicate.</title>
        <authorList>
            <person name="Denoeud F."/>
            <person name="Henriet S."/>
            <person name="Mungpakdee S."/>
            <person name="Aury J.M."/>
            <person name="Da Silva C."/>
            <person name="Brinkmann H."/>
            <person name="Mikhaleva J."/>
            <person name="Olsen L.C."/>
            <person name="Jubin C."/>
            <person name="Canestro C."/>
            <person name="Bouquet J.M."/>
            <person name="Danks G."/>
            <person name="Poulain J."/>
            <person name="Campsteijn C."/>
            <person name="Adamski M."/>
            <person name="Cross I."/>
            <person name="Yadetie F."/>
            <person name="Muffato M."/>
            <person name="Louis A."/>
            <person name="Butcher S."/>
            <person name="Tsagkogeorga G."/>
            <person name="Konrad A."/>
            <person name="Singh S."/>
            <person name="Jensen M.F."/>
            <person name="Cong E.H."/>
            <person name="Eikeseth-Otteraa H."/>
            <person name="Noel B."/>
            <person name="Anthouard V."/>
            <person name="Porcel B.M."/>
            <person name="Kachouri-Lafond R."/>
            <person name="Nishino A."/>
            <person name="Ugolini M."/>
            <person name="Chourrout P."/>
            <person name="Nishida H."/>
            <person name="Aasland R."/>
            <person name="Huzurbazar S."/>
            <person name="Westhof E."/>
            <person name="Delsuc F."/>
            <person name="Lehrach H."/>
            <person name="Reinhardt R."/>
            <person name="Weissenbach J."/>
            <person name="Roy S.W."/>
            <person name="Artiguenave F."/>
            <person name="Postlethwait J.H."/>
            <person name="Manak J.R."/>
            <person name="Thompson E.M."/>
            <person name="Jaillon O."/>
            <person name="Du Pasquier L."/>
            <person name="Boudinot P."/>
            <person name="Liberles D.A."/>
            <person name="Volff J.N."/>
            <person name="Philippe H."/>
            <person name="Lenhard B."/>
            <person name="Roest Crollius H."/>
            <person name="Wincker P."/>
            <person name="Chourrout D."/>
        </authorList>
    </citation>
    <scope>NUCLEOTIDE SEQUENCE [LARGE SCALE GENOMIC DNA]</scope>
</reference>
<evidence type="ECO:0000256" key="1">
    <source>
        <dbReference type="ARBA" id="ARBA00010136"/>
    </source>
</evidence>
<evidence type="ECO:0000256" key="9">
    <source>
        <dbReference type="PIRSR" id="PIRSR634016-4"/>
    </source>
</evidence>
<dbReference type="GO" id="GO:0016020">
    <property type="term" value="C:membrane"/>
    <property type="evidence" value="ECO:0007669"/>
    <property type="project" value="TreeGrafter"/>
</dbReference>